<dbReference type="GO" id="GO:0001732">
    <property type="term" value="P:formation of cytoplasmic translation initiation complex"/>
    <property type="evidence" value="ECO:0007669"/>
    <property type="project" value="UniProtKB-UniRule"/>
</dbReference>
<evidence type="ECO:0000256" key="3">
    <source>
        <dbReference type="ARBA" id="ARBA00022917"/>
    </source>
</evidence>
<dbReference type="GO" id="GO:0071541">
    <property type="term" value="C:eukaryotic translation initiation factor 3 complex, eIF3m"/>
    <property type="evidence" value="ECO:0007669"/>
    <property type="project" value="TreeGrafter"/>
</dbReference>
<comment type="caution">
    <text evidence="7">The sequence shown here is derived from an EMBL/GenBank/DDBJ whole genome shotgun (WGS) entry which is preliminary data.</text>
</comment>
<sequence length="330" mass="35258">MSLTLNLPSTSLAASRPLARVDAHPVVLATILDAHLRRTESQDRVFGTLLGVRSDADNSVQVRSAFAVPYEVRGKGQVTIDMDHHRAMVDLHHKVHPREHVVGWYASSPNLNSFSALIHNFYASESAPHPAVHLTLDPDSLAFAAYVSAPLGPGSGSSSSSQHGTGAHLAFLPVDATLSVPEQERPGLDLLTRNLSALSTQLAAPLEPQTVAPDYVPATALASLSQLLARVATMLDLVLEYVAQVASGERDGDDKVGRALLETVGHVPRAAPVEAATTKEDGAAPTEQQGERKDFEEEFNSHLADVLMVSYLANVIKTQAELSSRLNLVV</sequence>
<feature type="domain" description="MPN" evidence="6">
    <location>
        <begin position="21"/>
        <end position="152"/>
    </location>
</feature>
<dbReference type="InterPro" id="IPR027531">
    <property type="entry name" value="eIF3f"/>
</dbReference>
<evidence type="ECO:0000313" key="7">
    <source>
        <dbReference type="EMBL" id="TNY18390.1"/>
    </source>
</evidence>
<dbReference type="GO" id="GO:0031369">
    <property type="term" value="F:translation initiation factor binding"/>
    <property type="evidence" value="ECO:0007669"/>
    <property type="project" value="InterPro"/>
</dbReference>
<protein>
    <recommendedName>
        <fullName evidence="4">Eukaryotic translation initiation factor 3 subunit F</fullName>
        <shortName evidence="4">eIF3f</shortName>
    </recommendedName>
</protein>
<dbReference type="AlphaFoldDB" id="A0A5C5FNL6"/>
<gene>
    <name evidence="7" type="ORF">DMC30DRAFT_403259</name>
</gene>
<dbReference type="SMART" id="SM00232">
    <property type="entry name" value="JAB_MPN"/>
    <property type="match status" value="1"/>
</dbReference>
<dbReference type="EMBL" id="SOZI01000141">
    <property type="protein sequence ID" value="TNY18390.1"/>
    <property type="molecule type" value="Genomic_DNA"/>
</dbReference>
<dbReference type="GO" id="GO:0008237">
    <property type="term" value="F:metallopeptidase activity"/>
    <property type="evidence" value="ECO:0007669"/>
    <property type="project" value="InterPro"/>
</dbReference>
<dbReference type="PROSITE" id="PS50249">
    <property type="entry name" value="MPN"/>
    <property type="match status" value="1"/>
</dbReference>
<dbReference type="Proteomes" id="UP000311382">
    <property type="component" value="Unassembled WGS sequence"/>
</dbReference>
<dbReference type="PANTHER" id="PTHR10540">
    <property type="entry name" value="EUKARYOTIC TRANSLATION INITIATION FACTOR 3 SUBUNIT F-RELATED"/>
    <property type="match status" value="1"/>
</dbReference>
<dbReference type="Gene3D" id="3.40.140.10">
    <property type="entry name" value="Cytidine Deaminase, domain 2"/>
    <property type="match status" value="1"/>
</dbReference>
<dbReference type="CDD" id="cd08064">
    <property type="entry name" value="MPN_eIF3f"/>
    <property type="match status" value="1"/>
</dbReference>
<dbReference type="InterPro" id="IPR000555">
    <property type="entry name" value="JAMM/MPN+_dom"/>
</dbReference>
<keyword evidence="3 4" id="KW-0648">Protein biosynthesis</keyword>
<dbReference type="InterPro" id="IPR024969">
    <property type="entry name" value="EIF3F/CSN6-like_C"/>
</dbReference>
<comment type="similarity">
    <text evidence="4">Belongs to the eIF-3 subunit F family.</text>
</comment>
<evidence type="ECO:0000256" key="4">
    <source>
        <dbReference type="HAMAP-Rule" id="MF_03005"/>
    </source>
</evidence>
<dbReference type="GO" id="GO:0003743">
    <property type="term" value="F:translation initiation factor activity"/>
    <property type="evidence" value="ECO:0007669"/>
    <property type="project" value="UniProtKB-UniRule"/>
</dbReference>
<feature type="region of interest" description="Disordered" evidence="5">
    <location>
        <begin position="270"/>
        <end position="294"/>
    </location>
</feature>
<comment type="function">
    <text evidence="4">Component of the eukaryotic translation initiation factor 3 (eIF-3) complex, which is involved in protein synthesis of a specialized repertoire of mRNAs and, together with other initiation factors, stimulates binding of mRNA and methionyl-tRNAi to the 40S ribosome. The eIF-3 complex specifically targets and initiates translation of a subset of mRNAs involved in cell proliferation.</text>
</comment>
<dbReference type="Pfam" id="PF13012">
    <property type="entry name" value="MitMem_reg"/>
    <property type="match status" value="1"/>
</dbReference>
<keyword evidence="8" id="KW-1185">Reference proteome</keyword>
<comment type="subunit">
    <text evidence="4">Component of the eukaryotic translation initiation factor 3 (eIF-3) complex.</text>
</comment>
<dbReference type="GO" id="GO:0033290">
    <property type="term" value="C:eukaryotic 48S preinitiation complex"/>
    <property type="evidence" value="ECO:0007669"/>
    <property type="project" value="UniProtKB-UniRule"/>
</dbReference>
<dbReference type="PANTHER" id="PTHR10540:SF6">
    <property type="entry name" value="EUKARYOTIC TRANSLATION INITIATION FACTOR 3 SUBUNIT F"/>
    <property type="match status" value="1"/>
</dbReference>
<dbReference type="GO" id="GO:0016282">
    <property type="term" value="C:eukaryotic 43S preinitiation complex"/>
    <property type="evidence" value="ECO:0007669"/>
    <property type="project" value="UniProtKB-UniRule"/>
</dbReference>
<dbReference type="InterPro" id="IPR037518">
    <property type="entry name" value="MPN"/>
</dbReference>
<accession>A0A5C5FNL6</accession>
<evidence type="ECO:0000256" key="1">
    <source>
        <dbReference type="ARBA" id="ARBA00022490"/>
    </source>
</evidence>
<dbReference type="Pfam" id="PF01398">
    <property type="entry name" value="JAB"/>
    <property type="match status" value="1"/>
</dbReference>
<evidence type="ECO:0000313" key="8">
    <source>
        <dbReference type="Proteomes" id="UP000311382"/>
    </source>
</evidence>
<dbReference type="STRING" id="5288.A0A5C5FNL6"/>
<dbReference type="HAMAP" id="MF_03005">
    <property type="entry name" value="eIF3f"/>
    <property type="match status" value="1"/>
</dbReference>
<keyword evidence="1 4" id="KW-0963">Cytoplasm</keyword>
<proteinExistence type="inferred from homology"/>
<name>A0A5C5FNL6_9BASI</name>
<evidence type="ECO:0000256" key="2">
    <source>
        <dbReference type="ARBA" id="ARBA00022540"/>
    </source>
</evidence>
<reference evidence="7 8" key="1">
    <citation type="submission" date="2019-03" db="EMBL/GenBank/DDBJ databases">
        <title>Rhodosporidium diobovatum UCD-FST 08-225 genome sequencing, assembly, and annotation.</title>
        <authorList>
            <person name="Fakankun I.U."/>
            <person name="Fristensky B."/>
            <person name="Levin D.B."/>
        </authorList>
    </citation>
    <scope>NUCLEOTIDE SEQUENCE [LARGE SCALE GENOMIC DNA]</scope>
    <source>
        <strain evidence="7 8">UCD-FST 08-225</strain>
    </source>
</reference>
<evidence type="ECO:0000256" key="5">
    <source>
        <dbReference type="SAM" id="MobiDB-lite"/>
    </source>
</evidence>
<dbReference type="OrthoDB" id="25498at2759"/>
<organism evidence="7 8">
    <name type="scientific">Rhodotorula diobovata</name>
    <dbReference type="NCBI Taxonomy" id="5288"/>
    <lineage>
        <taxon>Eukaryota</taxon>
        <taxon>Fungi</taxon>
        <taxon>Dikarya</taxon>
        <taxon>Basidiomycota</taxon>
        <taxon>Pucciniomycotina</taxon>
        <taxon>Microbotryomycetes</taxon>
        <taxon>Sporidiobolales</taxon>
        <taxon>Sporidiobolaceae</taxon>
        <taxon>Rhodotorula</taxon>
    </lineage>
</organism>
<comment type="subcellular location">
    <subcellularLocation>
        <location evidence="4">Cytoplasm</location>
    </subcellularLocation>
</comment>
<evidence type="ECO:0000259" key="6">
    <source>
        <dbReference type="PROSITE" id="PS50249"/>
    </source>
</evidence>
<keyword evidence="2 4" id="KW-0396">Initiation factor</keyword>